<dbReference type="KEGG" id="ero:EROM_111800"/>
<reference evidence="4 5" key="1">
    <citation type="journal article" date="2012" name="Proc. Natl. Acad. Sci. U.S.A.">
        <title>Gain and loss of multiple functionally related, horizontally transferred genes in the reduced genomes of two microsporidian parasites.</title>
        <authorList>
            <person name="Pombert J.-F."/>
            <person name="Selman M."/>
            <person name="Burki F."/>
            <person name="Bardell F.T."/>
            <person name="Farinelli L."/>
            <person name="Solter L.F."/>
            <person name="Whitman D.W."/>
            <person name="Weiss L.M."/>
            <person name="Corradi N."/>
            <person name="Keeling P.J."/>
        </authorList>
    </citation>
    <scope>NUCLEOTIDE SEQUENCE [LARGE SCALE GENOMIC DNA]</scope>
    <source>
        <strain evidence="4 5">SJ-2008</strain>
    </source>
</reference>
<proteinExistence type="predicted"/>
<feature type="domain" description="Brix" evidence="3">
    <location>
        <begin position="110"/>
        <end position="282"/>
    </location>
</feature>
<dbReference type="SMART" id="SM00879">
    <property type="entry name" value="Brix"/>
    <property type="match status" value="1"/>
</dbReference>
<feature type="coiled-coil region" evidence="2">
    <location>
        <begin position="47"/>
        <end position="78"/>
    </location>
</feature>
<keyword evidence="5" id="KW-1185">Reference proteome</keyword>
<keyword evidence="2" id="KW-0175">Coiled coil</keyword>
<protein>
    <recommendedName>
        <fullName evidence="1">U3 small nucleolar ribonucleoprotein protein IMP4</fullName>
    </recommendedName>
</protein>
<gene>
    <name evidence="4" type="ordered locus">EROM_111800</name>
</gene>
<dbReference type="SUPFAM" id="SSF52954">
    <property type="entry name" value="Class II aaRS ABD-related"/>
    <property type="match status" value="1"/>
</dbReference>
<sequence>MRLRRLIPARYTVNKALLHTFLLDFLRILSCRFLLLGSPYSMNRRKRERKEYLLRKERERLDKEMEEKKQRLGEALETNTKIPHGIRKDAATLLNEMIYEGKIEEEHRYPKVMVTTSRSPSSQLLHFSKQLSLVLNGENFIRGQLCEEEISDVAHKHGYTCVVIVHENRGRPASLAISYFPFGPTMRFTIIDHFLTRRTFPLSPKVYFICDNMEGPVGIKVKERIALLFPKCSGAKRIVSLVNRNDTIAFRHYLIEKGDKTVLNKSLGMDLRVYEIRKGTFEVDGEFEWAYKPYMNSRRTREEIGCTSKE</sequence>
<accession>I6ZWL6</accession>
<dbReference type="Proteomes" id="UP000010094">
    <property type="component" value="Chromosome XI"/>
</dbReference>
<evidence type="ECO:0000313" key="5">
    <source>
        <dbReference type="Proteomes" id="UP000010094"/>
    </source>
</evidence>
<dbReference type="PANTHER" id="PTHR22734">
    <property type="entry name" value="U3 SMALL NUCLEOLAR RIBONUCLEOPROTEIN PROTEIN IMP4"/>
    <property type="match status" value="1"/>
</dbReference>
<evidence type="ECO:0000313" key="4">
    <source>
        <dbReference type="EMBL" id="AFN84161.1"/>
    </source>
</evidence>
<dbReference type="GO" id="GO:0006364">
    <property type="term" value="P:rRNA processing"/>
    <property type="evidence" value="ECO:0007669"/>
    <property type="project" value="InterPro"/>
</dbReference>
<dbReference type="PANTHER" id="PTHR22734:SF2">
    <property type="entry name" value="U3 SMALL NUCLEOLAR RIBONUCLEOPROTEIN PROTEIN IMP4"/>
    <property type="match status" value="1"/>
</dbReference>
<dbReference type="InterPro" id="IPR007109">
    <property type="entry name" value="Brix"/>
</dbReference>
<evidence type="ECO:0000259" key="3">
    <source>
        <dbReference type="PROSITE" id="PS50833"/>
    </source>
</evidence>
<dbReference type="OrthoDB" id="10253204at2759"/>
<dbReference type="Gene3D" id="3.40.50.10480">
    <property type="entry name" value="Probable brix-domain ribosomal biogenesis protein"/>
    <property type="match status" value="1"/>
</dbReference>
<dbReference type="AlphaFoldDB" id="I6ZWL6"/>
<dbReference type="RefSeq" id="XP_009265658.1">
    <property type="nucleotide sequence ID" value="XM_009267383.1"/>
</dbReference>
<evidence type="ECO:0000256" key="1">
    <source>
        <dbReference type="ARBA" id="ARBA00040513"/>
    </source>
</evidence>
<name>I6ZWL6_ENCRO</name>
<evidence type="ECO:0000256" key="2">
    <source>
        <dbReference type="SAM" id="Coils"/>
    </source>
</evidence>
<dbReference type="GO" id="GO:0030515">
    <property type="term" value="F:snoRNA binding"/>
    <property type="evidence" value="ECO:0007669"/>
    <property type="project" value="TreeGrafter"/>
</dbReference>
<dbReference type="GeneID" id="20564779"/>
<dbReference type="EMBL" id="CP003530">
    <property type="protein sequence ID" value="AFN84161.1"/>
    <property type="molecule type" value="Genomic_DNA"/>
</dbReference>
<dbReference type="GO" id="GO:0042134">
    <property type="term" value="F:rRNA primary transcript binding"/>
    <property type="evidence" value="ECO:0007669"/>
    <property type="project" value="InterPro"/>
</dbReference>
<dbReference type="VEuPathDB" id="MicrosporidiaDB:EROM_111800"/>
<dbReference type="GO" id="GO:0034457">
    <property type="term" value="C:Mpp10 complex"/>
    <property type="evidence" value="ECO:0007669"/>
    <property type="project" value="TreeGrafter"/>
</dbReference>
<keyword evidence="4" id="KW-0687">Ribonucleoprotein</keyword>
<organism evidence="4 5">
    <name type="scientific">Encephalitozoon romaleae (strain SJ-2008)</name>
    <name type="common">Microsporidian parasite</name>
    <dbReference type="NCBI Taxonomy" id="1178016"/>
    <lineage>
        <taxon>Eukaryota</taxon>
        <taxon>Fungi</taxon>
        <taxon>Fungi incertae sedis</taxon>
        <taxon>Microsporidia</taxon>
        <taxon>Unikaryonidae</taxon>
        <taxon>Encephalitozoon</taxon>
    </lineage>
</organism>
<dbReference type="GO" id="GO:0032040">
    <property type="term" value="C:small-subunit processome"/>
    <property type="evidence" value="ECO:0007669"/>
    <property type="project" value="TreeGrafter"/>
</dbReference>
<dbReference type="PROSITE" id="PS50833">
    <property type="entry name" value="BRIX"/>
    <property type="match status" value="1"/>
</dbReference>
<dbReference type="InterPro" id="IPR044281">
    <property type="entry name" value="IMP4/RPF1"/>
</dbReference>
<dbReference type="HOGENOM" id="CLU_040063_2_1_1"/>
<dbReference type="Pfam" id="PF04427">
    <property type="entry name" value="Brix"/>
    <property type="match status" value="1"/>
</dbReference>